<dbReference type="Gene3D" id="2.40.10.340">
    <property type="entry name" value="Rod shape-determining protein MreC, domain 1"/>
    <property type="match status" value="1"/>
</dbReference>
<comment type="similarity">
    <text evidence="1">Belongs to the MreC family.</text>
</comment>
<protein>
    <recommendedName>
        <fullName evidence="2">Cell shape-determining protein MreC</fullName>
    </recommendedName>
    <alternativeName>
        <fullName evidence="4">Cell shape protein MreC</fullName>
    </alternativeName>
</protein>
<gene>
    <name evidence="7" type="ORF">A2556_00645</name>
</gene>
<accession>A0A1G2QRB0</accession>
<name>A0A1G2QRB0_9BACT</name>
<feature type="domain" description="Rod shape-determining protein MreC beta-barrel core" evidence="6">
    <location>
        <begin position="127"/>
        <end position="266"/>
    </location>
</feature>
<keyword evidence="3" id="KW-0133">Cell shape</keyword>
<keyword evidence="5" id="KW-0812">Transmembrane</keyword>
<dbReference type="InterPro" id="IPR042177">
    <property type="entry name" value="Cell/Rod_1"/>
</dbReference>
<dbReference type="Proteomes" id="UP000177140">
    <property type="component" value="Unassembled WGS sequence"/>
</dbReference>
<dbReference type="EMBL" id="MHTM01000001">
    <property type="protein sequence ID" value="OHA62927.1"/>
    <property type="molecule type" value="Genomic_DNA"/>
</dbReference>
<keyword evidence="5" id="KW-0472">Membrane</keyword>
<evidence type="ECO:0000256" key="1">
    <source>
        <dbReference type="ARBA" id="ARBA00009369"/>
    </source>
</evidence>
<evidence type="ECO:0000256" key="4">
    <source>
        <dbReference type="ARBA" id="ARBA00032089"/>
    </source>
</evidence>
<comment type="caution">
    <text evidence="7">The sequence shown here is derived from an EMBL/GenBank/DDBJ whole genome shotgun (WGS) entry which is preliminary data.</text>
</comment>
<dbReference type="InterPro" id="IPR007221">
    <property type="entry name" value="MreC"/>
</dbReference>
<keyword evidence="5" id="KW-1133">Transmembrane helix</keyword>
<evidence type="ECO:0000313" key="8">
    <source>
        <dbReference type="Proteomes" id="UP000177140"/>
    </source>
</evidence>
<reference evidence="7 8" key="1">
    <citation type="journal article" date="2016" name="Nat. Commun.">
        <title>Thousands of microbial genomes shed light on interconnected biogeochemical processes in an aquifer system.</title>
        <authorList>
            <person name="Anantharaman K."/>
            <person name="Brown C.T."/>
            <person name="Hug L.A."/>
            <person name="Sharon I."/>
            <person name="Castelle C.J."/>
            <person name="Probst A.J."/>
            <person name="Thomas B.C."/>
            <person name="Singh A."/>
            <person name="Wilkins M.J."/>
            <person name="Karaoz U."/>
            <person name="Brodie E.L."/>
            <person name="Williams K.H."/>
            <person name="Hubbard S.S."/>
            <person name="Banfield J.F."/>
        </authorList>
    </citation>
    <scope>NUCLEOTIDE SEQUENCE [LARGE SCALE GENOMIC DNA]</scope>
</reference>
<dbReference type="InterPro" id="IPR055342">
    <property type="entry name" value="MreC_beta-barrel_core"/>
</dbReference>
<dbReference type="AlphaFoldDB" id="A0A1G2QRB0"/>
<feature type="transmembrane region" description="Helical" evidence="5">
    <location>
        <begin position="15"/>
        <end position="33"/>
    </location>
</feature>
<dbReference type="Gene3D" id="2.40.10.350">
    <property type="entry name" value="Rod shape-determining protein MreC, domain 2"/>
    <property type="match status" value="1"/>
</dbReference>
<sequence length="269" mass="29335">MNYRHADNRKSPRHFGWSLLILALVLGGLYFFGSGLNRLLFPPLQFVSRPVLSITSAVSQTIGQVGQFFRFKNNLITNNKKLAEENLRLKNLWLANRQVEQENVELKKLVGLRSAKKAPTLVEVLAKPIATPHDILLIDLGVEGSNKIKVGDKVGSGGGSILLGEVAEIFGQTAKVKMYSTFGSQIAVSVGSRHIPGIAVGQGSGNFSLSLPRGTEVAVGDTVVASTYHDFLLGSIGAVQTVYSNPYLKVLFRLPVNIYELKWVEVYGQ</sequence>
<organism evidence="7 8">
    <name type="scientific">Candidatus Vogelbacteria bacterium RIFOXYD2_FULL_44_9</name>
    <dbReference type="NCBI Taxonomy" id="1802441"/>
    <lineage>
        <taxon>Bacteria</taxon>
        <taxon>Candidatus Vogeliibacteriota</taxon>
    </lineage>
</organism>
<evidence type="ECO:0000256" key="3">
    <source>
        <dbReference type="ARBA" id="ARBA00022960"/>
    </source>
</evidence>
<dbReference type="PANTHER" id="PTHR34138">
    <property type="entry name" value="CELL SHAPE-DETERMINING PROTEIN MREC"/>
    <property type="match status" value="1"/>
</dbReference>
<dbReference type="PANTHER" id="PTHR34138:SF1">
    <property type="entry name" value="CELL SHAPE-DETERMINING PROTEIN MREC"/>
    <property type="match status" value="1"/>
</dbReference>
<evidence type="ECO:0000313" key="7">
    <source>
        <dbReference type="EMBL" id="OHA62927.1"/>
    </source>
</evidence>
<dbReference type="GO" id="GO:0005886">
    <property type="term" value="C:plasma membrane"/>
    <property type="evidence" value="ECO:0007669"/>
    <property type="project" value="TreeGrafter"/>
</dbReference>
<dbReference type="Pfam" id="PF04085">
    <property type="entry name" value="MreC"/>
    <property type="match status" value="1"/>
</dbReference>
<evidence type="ECO:0000256" key="5">
    <source>
        <dbReference type="SAM" id="Phobius"/>
    </source>
</evidence>
<evidence type="ECO:0000259" key="6">
    <source>
        <dbReference type="Pfam" id="PF04085"/>
    </source>
</evidence>
<dbReference type="InterPro" id="IPR042175">
    <property type="entry name" value="Cell/Rod_MreC_2"/>
</dbReference>
<evidence type="ECO:0000256" key="2">
    <source>
        <dbReference type="ARBA" id="ARBA00013855"/>
    </source>
</evidence>
<dbReference type="GO" id="GO:0008360">
    <property type="term" value="P:regulation of cell shape"/>
    <property type="evidence" value="ECO:0007669"/>
    <property type="project" value="UniProtKB-KW"/>
</dbReference>
<proteinExistence type="inferred from homology"/>